<dbReference type="GO" id="GO:0045892">
    <property type="term" value="P:negative regulation of DNA-templated transcription"/>
    <property type="evidence" value="ECO:0007669"/>
    <property type="project" value="TreeGrafter"/>
</dbReference>
<dbReference type="InterPro" id="IPR052887">
    <property type="entry name" value="FLYWCH-type_ZF"/>
</dbReference>
<reference evidence="5 7" key="1">
    <citation type="journal article" date="2014" name="Nat. Genet.">
        <title>Genome and transcriptome of the porcine whipworm Trichuris suis.</title>
        <authorList>
            <person name="Jex A.R."/>
            <person name="Nejsum P."/>
            <person name="Schwarz E.M."/>
            <person name="Hu L."/>
            <person name="Young N.D."/>
            <person name="Hall R.S."/>
            <person name="Korhonen P.K."/>
            <person name="Liao S."/>
            <person name="Thamsborg S."/>
            <person name="Xia J."/>
            <person name="Xu P."/>
            <person name="Wang S."/>
            <person name="Scheerlinck J.P."/>
            <person name="Hofmann A."/>
            <person name="Sternberg P.W."/>
            <person name="Wang J."/>
            <person name="Gasser R.B."/>
        </authorList>
    </citation>
    <scope>NUCLEOTIDE SEQUENCE [LARGE SCALE GENOMIC DNA]</scope>
    <source>
        <strain evidence="6">DCEP-RM93F</strain>
        <strain evidence="5">DCEP-RM93M</strain>
    </source>
</reference>
<evidence type="ECO:0000259" key="4">
    <source>
        <dbReference type="Pfam" id="PF04500"/>
    </source>
</evidence>
<dbReference type="GO" id="GO:0043565">
    <property type="term" value="F:sequence-specific DNA binding"/>
    <property type="evidence" value="ECO:0007669"/>
    <property type="project" value="TreeGrafter"/>
</dbReference>
<dbReference type="AlphaFoldDB" id="A0A085M8W2"/>
<dbReference type="PANTHER" id="PTHR37975:SF3">
    <property type="entry name" value="FLYWCH TRANSCRIPTION FACTOR 3"/>
    <property type="match status" value="1"/>
</dbReference>
<proteinExistence type="predicted"/>
<dbReference type="Pfam" id="PF04500">
    <property type="entry name" value="FLYWCH"/>
    <property type="match status" value="1"/>
</dbReference>
<dbReference type="Proteomes" id="UP000030758">
    <property type="component" value="Unassembled WGS sequence"/>
</dbReference>
<name>A0A085M8W2_9BILA</name>
<dbReference type="Proteomes" id="UP000030764">
    <property type="component" value="Unassembled WGS sequence"/>
</dbReference>
<dbReference type="InterPro" id="IPR007588">
    <property type="entry name" value="Znf_FLYWCH"/>
</dbReference>
<dbReference type="PANTHER" id="PTHR37975">
    <property type="entry name" value="FLYWCH ZINC FINGER TRANSCRIPTION FACTOR HOMOLOG"/>
    <property type="match status" value="1"/>
</dbReference>
<evidence type="ECO:0000313" key="5">
    <source>
        <dbReference type="EMBL" id="KFD53658.1"/>
    </source>
</evidence>
<dbReference type="GO" id="GO:0005634">
    <property type="term" value="C:nucleus"/>
    <property type="evidence" value="ECO:0007669"/>
    <property type="project" value="TreeGrafter"/>
</dbReference>
<dbReference type="GO" id="GO:0003700">
    <property type="term" value="F:DNA-binding transcription factor activity"/>
    <property type="evidence" value="ECO:0007669"/>
    <property type="project" value="TreeGrafter"/>
</dbReference>
<keyword evidence="7" id="KW-1185">Reference proteome</keyword>
<sequence length="205" mass="23013">MSIPSIFLTKRGREKVAYEGYMYTSERFDLSRSLKFWRCDKRDAHHCKARPHTRVDTREVVKTVNAHSHDSNAAHIGVTAVCTAMKRRAEATMETPAVIINELSQGIPPSVSAQLPRTAAMNLMISRSRRAVRAPPPQPTSLASIIIPEDYKTYGDGEAFLLYDSGLGDEERILIFGRQPFGECSHHMKNIFADGTFRIAPPHFV</sequence>
<evidence type="ECO:0000256" key="1">
    <source>
        <dbReference type="ARBA" id="ARBA00022723"/>
    </source>
</evidence>
<gene>
    <name evidence="5" type="ORF">M513_05574</name>
    <name evidence="6" type="ORF">M514_05574</name>
</gene>
<evidence type="ECO:0000256" key="2">
    <source>
        <dbReference type="ARBA" id="ARBA00022771"/>
    </source>
</evidence>
<feature type="domain" description="FLYWCH-type" evidence="4">
    <location>
        <begin position="9"/>
        <end position="69"/>
    </location>
</feature>
<organism evidence="5 7">
    <name type="scientific">Trichuris suis</name>
    <name type="common">pig whipworm</name>
    <dbReference type="NCBI Taxonomy" id="68888"/>
    <lineage>
        <taxon>Eukaryota</taxon>
        <taxon>Metazoa</taxon>
        <taxon>Ecdysozoa</taxon>
        <taxon>Nematoda</taxon>
        <taxon>Enoplea</taxon>
        <taxon>Dorylaimia</taxon>
        <taxon>Trichinellida</taxon>
        <taxon>Trichuridae</taxon>
        <taxon>Trichuris</taxon>
    </lineage>
</organism>
<dbReference type="Gene3D" id="2.20.25.240">
    <property type="match status" value="1"/>
</dbReference>
<evidence type="ECO:0000256" key="3">
    <source>
        <dbReference type="ARBA" id="ARBA00022833"/>
    </source>
</evidence>
<evidence type="ECO:0000313" key="6">
    <source>
        <dbReference type="EMBL" id="KFD60093.1"/>
    </source>
</evidence>
<keyword evidence="1" id="KW-0479">Metal-binding</keyword>
<keyword evidence="3" id="KW-0862">Zinc</keyword>
<protein>
    <recommendedName>
        <fullName evidence="4">FLYWCH-type domain-containing protein</fullName>
    </recommendedName>
</protein>
<keyword evidence="2" id="KW-0863">Zinc-finger</keyword>
<accession>A0A085M8W2</accession>
<dbReference type="EMBL" id="KL367695">
    <property type="protein sequence ID" value="KFD60093.1"/>
    <property type="molecule type" value="Genomic_DNA"/>
</dbReference>
<evidence type="ECO:0000313" key="7">
    <source>
        <dbReference type="Proteomes" id="UP000030764"/>
    </source>
</evidence>
<dbReference type="GO" id="GO:0008270">
    <property type="term" value="F:zinc ion binding"/>
    <property type="evidence" value="ECO:0007669"/>
    <property type="project" value="UniProtKB-KW"/>
</dbReference>
<dbReference type="EMBL" id="KL363215">
    <property type="protein sequence ID" value="KFD53658.1"/>
    <property type="molecule type" value="Genomic_DNA"/>
</dbReference>